<dbReference type="Proteomes" id="UP000018680">
    <property type="component" value="Chromosome"/>
</dbReference>
<dbReference type="Pfam" id="PF02230">
    <property type="entry name" value="Abhydrolase_2"/>
    <property type="match status" value="1"/>
</dbReference>
<keyword evidence="6" id="KW-1185">Reference proteome</keyword>
<dbReference type="InterPro" id="IPR003140">
    <property type="entry name" value="PLipase/COase/thioEstase"/>
</dbReference>
<feature type="domain" description="Phospholipase/carboxylesterase/thioesterase" evidence="4">
    <location>
        <begin position="27"/>
        <end position="223"/>
    </location>
</feature>
<evidence type="ECO:0000256" key="3">
    <source>
        <dbReference type="SAM" id="MobiDB-lite"/>
    </source>
</evidence>
<dbReference type="OrthoDB" id="9796570at2"/>
<feature type="compositionally biased region" description="Polar residues" evidence="3">
    <location>
        <begin position="1"/>
        <end position="14"/>
    </location>
</feature>
<reference evidence="5 6" key="1">
    <citation type="journal article" date="2015" name="Stand. Genomic Sci.">
        <title>Complete genome sequence and description of Salinispira pacifica gen. nov., sp. nov., a novel spirochaete isolated form a hypersaline microbial mat.</title>
        <authorList>
            <person name="Ben Hania W."/>
            <person name="Joseph M."/>
            <person name="Schumann P."/>
            <person name="Bunk B."/>
            <person name="Fiebig A."/>
            <person name="Sproer C."/>
            <person name="Klenk H.P."/>
            <person name="Fardeau M.L."/>
            <person name="Spring S."/>
        </authorList>
    </citation>
    <scope>NUCLEOTIDE SEQUENCE [LARGE SCALE GENOMIC DNA]</scope>
    <source>
        <strain evidence="5 6">L21-RPul-D2</strain>
    </source>
</reference>
<accession>V5WFV6</accession>
<dbReference type="RefSeq" id="WP_024267597.1">
    <property type="nucleotide sequence ID" value="NC_023035.1"/>
</dbReference>
<evidence type="ECO:0000313" key="5">
    <source>
        <dbReference type="EMBL" id="AHC14673.1"/>
    </source>
</evidence>
<comment type="similarity">
    <text evidence="1">Belongs to the AB hydrolase superfamily. AB hydrolase 2 family.</text>
</comment>
<dbReference type="PATRIC" id="fig|1307761.3.peg.1265"/>
<evidence type="ECO:0000259" key="4">
    <source>
        <dbReference type="Pfam" id="PF02230"/>
    </source>
</evidence>
<dbReference type="InterPro" id="IPR050565">
    <property type="entry name" value="LYPA1-2/EST-like"/>
</dbReference>
<proteinExistence type="inferred from homology"/>
<feature type="region of interest" description="Disordered" evidence="3">
    <location>
        <begin position="1"/>
        <end position="27"/>
    </location>
</feature>
<dbReference type="SUPFAM" id="SSF53474">
    <property type="entry name" value="alpha/beta-Hydrolases"/>
    <property type="match status" value="1"/>
</dbReference>
<evidence type="ECO:0000313" key="6">
    <source>
        <dbReference type="Proteomes" id="UP000018680"/>
    </source>
</evidence>
<dbReference type="eggNOG" id="COG0400">
    <property type="taxonomic scope" value="Bacteria"/>
</dbReference>
<gene>
    <name evidence="5" type="ORF">L21SP2_1272</name>
</gene>
<sequence length="228" mass="25077">MNFTWKQLESSSSHQGDEAENGNPGGHIILAHGFGAHAGDLAPLAQNARGNARWLFPQAPVTLQPGSYAWFPSTARDMQRVFDGEYFHQLEDMSIPELGDRADQLVEDVEELGIPWENTILGGFSQGSMLALRAALEHRLPLKGLILLSSAAVDRSRLSHLLDQEYRVPVFISHGNADPVLPFPGGTRLKELLESGEWDVQFREFAGGHGIPPEVETDMVGFIGDLLR</sequence>
<dbReference type="AlphaFoldDB" id="V5WFV6"/>
<evidence type="ECO:0000256" key="2">
    <source>
        <dbReference type="ARBA" id="ARBA00022801"/>
    </source>
</evidence>
<dbReference type="InterPro" id="IPR029058">
    <property type="entry name" value="AB_hydrolase_fold"/>
</dbReference>
<dbReference type="PANTHER" id="PTHR10655">
    <property type="entry name" value="LYSOPHOSPHOLIPASE-RELATED"/>
    <property type="match status" value="1"/>
</dbReference>
<name>V5WFV6_9SPIO</name>
<organism evidence="5 6">
    <name type="scientific">Salinispira pacifica</name>
    <dbReference type="NCBI Taxonomy" id="1307761"/>
    <lineage>
        <taxon>Bacteria</taxon>
        <taxon>Pseudomonadati</taxon>
        <taxon>Spirochaetota</taxon>
        <taxon>Spirochaetia</taxon>
        <taxon>Spirochaetales</taxon>
        <taxon>Spirochaetaceae</taxon>
        <taxon>Salinispira</taxon>
    </lineage>
</organism>
<dbReference type="GO" id="GO:0016787">
    <property type="term" value="F:hydrolase activity"/>
    <property type="evidence" value="ECO:0007669"/>
    <property type="project" value="UniProtKB-KW"/>
</dbReference>
<protein>
    <recommendedName>
        <fullName evidence="4">Phospholipase/carboxylesterase/thioesterase domain-containing protein</fullName>
    </recommendedName>
</protein>
<evidence type="ECO:0000256" key="1">
    <source>
        <dbReference type="ARBA" id="ARBA00006499"/>
    </source>
</evidence>
<keyword evidence="2" id="KW-0378">Hydrolase</keyword>
<dbReference type="Gene3D" id="3.40.50.1820">
    <property type="entry name" value="alpha/beta hydrolase"/>
    <property type="match status" value="1"/>
</dbReference>
<dbReference type="KEGG" id="slr:L21SP2_1272"/>
<dbReference type="HOGENOM" id="CLU_049413_5_1_12"/>
<dbReference type="STRING" id="1307761.L21SP2_1272"/>
<dbReference type="EMBL" id="CP006939">
    <property type="protein sequence ID" value="AHC14673.1"/>
    <property type="molecule type" value="Genomic_DNA"/>
</dbReference>
<dbReference type="PANTHER" id="PTHR10655:SF17">
    <property type="entry name" value="LYSOPHOSPHOLIPASE-LIKE PROTEIN 1"/>
    <property type="match status" value="1"/>
</dbReference>